<evidence type="ECO:0000313" key="2">
    <source>
        <dbReference type="Proteomes" id="UP000325780"/>
    </source>
</evidence>
<reference evidence="1 2" key="1">
    <citation type="submission" date="2019-04" db="EMBL/GenBank/DDBJ databases">
        <title>Friends and foes A comparative genomics study of 23 Aspergillus species from section Flavi.</title>
        <authorList>
            <consortium name="DOE Joint Genome Institute"/>
            <person name="Kjaerbolling I."/>
            <person name="Vesth T."/>
            <person name="Frisvad J.C."/>
            <person name="Nybo J.L."/>
            <person name="Theobald S."/>
            <person name="Kildgaard S."/>
            <person name="Isbrandt T."/>
            <person name="Kuo A."/>
            <person name="Sato A."/>
            <person name="Lyhne E.K."/>
            <person name="Kogle M.E."/>
            <person name="Wiebenga A."/>
            <person name="Kun R.S."/>
            <person name="Lubbers R.J."/>
            <person name="Makela M.R."/>
            <person name="Barry K."/>
            <person name="Chovatia M."/>
            <person name="Clum A."/>
            <person name="Daum C."/>
            <person name="Haridas S."/>
            <person name="He G."/>
            <person name="LaButti K."/>
            <person name="Lipzen A."/>
            <person name="Mondo S."/>
            <person name="Riley R."/>
            <person name="Salamov A."/>
            <person name="Simmons B.A."/>
            <person name="Magnuson J.K."/>
            <person name="Henrissat B."/>
            <person name="Mortensen U.H."/>
            <person name="Larsen T.O."/>
            <person name="Devries R.P."/>
            <person name="Grigoriev I.V."/>
            <person name="Machida M."/>
            <person name="Baker S.E."/>
            <person name="Andersen M.R."/>
        </authorList>
    </citation>
    <scope>NUCLEOTIDE SEQUENCE [LARGE SCALE GENOMIC DNA]</scope>
    <source>
        <strain evidence="1 2">IBT 18842</strain>
    </source>
</reference>
<gene>
    <name evidence="1" type="ORF">BDV25DRAFT_157486</name>
</gene>
<organism evidence="1 2">
    <name type="scientific">Aspergillus avenaceus</name>
    <dbReference type="NCBI Taxonomy" id="36643"/>
    <lineage>
        <taxon>Eukaryota</taxon>
        <taxon>Fungi</taxon>
        <taxon>Dikarya</taxon>
        <taxon>Ascomycota</taxon>
        <taxon>Pezizomycotina</taxon>
        <taxon>Eurotiomycetes</taxon>
        <taxon>Eurotiomycetidae</taxon>
        <taxon>Eurotiales</taxon>
        <taxon>Aspergillaceae</taxon>
        <taxon>Aspergillus</taxon>
        <taxon>Aspergillus subgen. Circumdati</taxon>
    </lineage>
</organism>
<dbReference type="Proteomes" id="UP000325780">
    <property type="component" value="Unassembled WGS sequence"/>
</dbReference>
<proteinExistence type="predicted"/>
<sequence length="80" mass="8851">MALGVLCSALFLHRRVEGVGCVSSFMRVVLLFFLPFLTGSRCFQGLFLEVCAITKCFPGYRSKTVCSAARYHPDQGNKTP</sequence>
<keyword evidence="2" id="KW-1185">Reference proteome</keyword>
<protein>
    <submittedName>
        <fullName evidence="1">Uncharacterized protein</fullName>
    </submittedName>
</protein>
<dbReference type="AlphaFoldDB" id="A0A5N6TRP2"/>
<name>A0A5N6TRP2_ASPAV</name>
<dbReference type="EMBL" id="ML742145">
    <property type="protein sequence ID" value="KAE8148819.1"/>
    <property type="molecule type" value="Genomic_DNA"/>
</dbReference>
<evidence type="ECO:0000313" key="1">
    <source>
        <dbReference type="EMBL" id="KAE8148819.1"/>
    </source>
</evidence>
<accession>A0A5N6TRP2</accession>